<feature type="chain" id="PRO_5031422972" evidence="1">
    <location>
        <begin position="22"/>
        <end position="805"/>
    </location>
</feature>
<keyword evidence="5" id="KW-1185">Reference proteome</keyword>
<evidence type="ECO:0000313" key="2">
    <source>
        <dbReference type="EMBL" id="GHF31626.1"/>
    </source>
</evidence>
<gene>
    <name evidence="2" type="ORF">GCM10017781_05110</name>
    <name evidence="3" type="ORF">HNQ07_000531</name>
</gene>
<accession>A0A7W8KBA6</accession>
<sequence length="805" mass="80286">MLRRPALVLLAALTACTPAPTPPPRGTVVDAAKIAGTIAAASFPNGRAQLARDGTLSAANMGTVVSPATLELTLGTPPDDATLITLPPAPDSGCTFNGAAPDPAVRVSVWDTVALQSAGGDALGTVTEVLADGQPSAGQDVVRVYSDRAASVRGTVACPDRAPLAFDVTLRAGWNAVLRGNGSGVLSTLPPAARSELYGTVATPAVTLSLGGDGLHFPTAEAVTVPATFGQVGGYSGRVHLSTDAPGLSVQPGTVSLPPLVLSGGPAALRAQQITTHLTFTYAPSTNVTRAVTVFVKDDAGREVGRATTSLEVTRPGFALSTRLSEVPLLRASSVQVPVCVSGNGDYSGPVTLSATGLPAGVTVTPVTVQLGAFTCGLVVLTGDATLRGGTHDLTLTADGGGYRARLALTLTTLGPGVTLAVAEPVATLYQGSEAAVTVRVTAAYGFQGATTLTLSGLPDGVSAAPVTVSARGSATATFSVRATAGARLGVFPVTVSGPDVVHGGPDSTMTLRVRPPRVGISDGRLLTATSGGVWQLTGATGTSSTLTRAGVGGSALAVTVPGRAARLVGLAGGVIAVTDGAAPAALRIRDDGTVTALPAPALVPTDDLADGTDTAGRVWFTRTPAGGAPQICTWTPETGEIRVVDDSSVTSTYGARVTLSPDHRTVLVVPRYAGVALTVATGTGAVSTSALAGGFSTAALSSSGDVWFAGYTTLTRVSAAGTAAFTNVPTGELIGFDAAQPTVLWGHDAASVYRIDTATGTSVPIQLSDTSALRAALNPDGGVYVVAYDAGPAGTVRSSLTLVR</sequence>
<evidence type="ECO:0000256" key="1">
    <source>
        <dbReference type="SAM" id="SignalP"/>
    </source>
</evidence>
<feature type="signal peptide" evidence="1">
    <location>
        <begin position="1"/>
        <end position="21"/>
    </location>
</feature>
<protein>
    <submittedName>
        <fullName evidence="3">Uncharacterized protein</fullName>
    </submittedName>
</protein>
<keyword evidence="1" id="KW-0732">Signal</keyword>
<dbReference type="SUPFAM" id="SSF82171">
    <property type="entry name" value="DPP6 N-terminal domain-like"/>
    <property type="match status" value="1"/>
</dbReference>
<reference evidence="3 4" key="3">
    <citation type="submission" date="2020-08" db="EMBL/GenBank/DDBJ databases">
        <title>Genomic Encyclopedia of Type Strains, Phase IV (KMG-IV): sequencing the most valuable type-strain genomes for metagenomic binning, comparative biology and taxonomic classification.</title>
        <authorList>
            <person name="Goeker M."/>
        </authorList>
    </citation>
    <scope>NUCLEOTIDE SEQUENCE [LARGE SCALE GENOMIC DNA]</scope>
    <source>
        <strain evidence="3 4">DSM 27521</strain>
    </source>
</reference>
<reference evidence="2" key="1">
    <citation type="journal article" date="2014" name="Int. J. Syst. Evol. Microbiol.">
        <title>Complete genome of a new Firmicutes species belonging to the dominant human colonic microbiota ('Ruminococcus bicirculans') reveals two chromosomes and a selective capacity to utilize plant glucans.</title>
        <authorList>
            <consortium name="NISC Comparative Sequencing Program"/>
            <person name="Wegmann U."/>
            <person name="Louis P."/>
            <person name="Goesmann A."/>
            <person name="Henrissat B."/>
            <person name="Duncan S.H."/>
            <person name="Flint H.J."/>
        </authorList>
    </citation>
    <scope>NUCLEOTIDE SEQUENCE</scope>
    <source>
        <strain evidence="2">CGMCC 1.18437</strain>
    </source>
</reference>
<evidence type="ECO:0000313" key="4">
    <source>
        <dbReference type="Proteomes" id="UP000539473"/>
    </source>
</evidence>
<reference evidence="5" key="2">
    <citation type="journal article" date="2019" name="Int. J. Syst. Evol. Microbiol.">
        <title>The Global Catalogue of Microorganisms (GCM) 10K type strain sequencing project: providing services to taxonomists for standard genome sequencing and annotation.</title>
        <authorList>
            <consortium name="The Broad Institute Genomics Platform"/>
            <consortium name="The Broad Institute Genome Sequencing Center for Infectious Disease"/>
            <person name="Wu L."/>
            <person name="Ma J."/>
        </authorList>
    </citation>
    <scope>NUCLEOTIDE SEQUENCE [LARGE SCALE GENOMIC DNA]</scope>
    <source>
        <strain evidence="5">CGMCC 1.18437</strain>
    </source>
</reference>
<name>A0A7W8KBA6_9DEIO</name>
<evidence type="ECO:0000313" key="3">
    <source>
        <dbReference type="EMBL" id="MBB5375087.1"/>
    </source>
</evidence>
<evidence type="ECO:0000313" key="5">
    <source>
        <dbReference type="Proteomes" id="UP000619376"/>
    </source>
</evidence>
<proteinExistence type="predicted"/>
<dbReference type="AlphaFoldDB" id="A0A7W8KBA6"/>
<reference evidence="2" key="4">
    <citation type="submission" date="2024-05" db="EMBL/GenBank/DDBJ databases">
        <authorList>
            <person name="Sun Q."/>
            <person name="Zhou Y."/>
        </authorList>
    </citation>
    <scope>NUCLEOTIDE SEQUENCE</scope>
    <source>
        <strain evidence="2">CGMCC 1.18437</strain>
    </source>
</reference>
<dbReference type="EMBL" id="BNAJ01000001">
    <property type="protein sequence ID" value="GHF31626.1"/>
    <property type="molecule type" value="Genomic_DNA"/>
</dbReference>
<dbReference type="Proteomes" id="UP000619376">
    <property type="component" value="Unassembled WGS sequence"/>
</dbReference>
<dbReference type="EMBL" id="JACHFK010000001">
    <property type="protein sequence ID" value="MBB5375087.1"/>
    <property type="molecule type" value="Genomic_DNA"/>
</dbReference>
<organism evidence="3 4">
    <name type="scientific">Deinococcus metalli</name>
    <dbReference type="NCBI Taxonomy" id="1141878"/>
    <lineage>
        <taxon>Bacteria</taxon>
        <taxon>Thermotogati</taxon>
        <taxon>Deinococcota</taxon>
        <taxon>Deinococci</taxon>
        <taxon>Deinococcales</taxon>
        <taxon>Deinococcaceae</taxon>
        <taxon>Deinococcus</taxon>
    </lineage>
</organism>
<dbReference type="PROSITE" id="PS51257">
    <property type="entry name" value="PROKAR_LIPOPROTEIN"/>
    <property type="match status" value="1"/>
</dbReference>
<dbReference type="Proteomes" id="UP000539473">
    <property type="component" value="Unassembled WGS sequence"/>
</dbReference>
<dbReference type="RefSeq" id="WP_184109330.1">
    <property type="nucleotide sequence ID" value="NZ_BNAJ01000001.1"/>
</dbReference>
<comment type="caution">
    <text evidence="3">The sequence shown here is derived from an EMBL/GenBank/DDBJ whole genome shotgun (WGS) entry which is preliminary data.</text>
</comment>